<protein>
    <submittedName>
        <fullName evidence="1">Uncharacterized protein</fullName>
    </submittedName>
</protein>
<dbReference type="EMBL" id="CATNWA010010093">
    <property type="protein sequence ID" value="CAI9559326.1"/>
    <property type="molecule type" value="Genomic_DNA"/>
</dbReference>
<proteinExistence type="predicted"/>
<comment type="caution">
    <text evidence="1">The sequence shown here is derived from an EMBL/GenBank/DDBJ whole genome shotgun (WGS) entry which is preliminary data.</text>
</comment>
<gene>
    <name evidence="1" type="ORF">SPARVUS_LOCUS5043784</name>
</gene>
<evidence type="ECO:0000313" key="1">
    <source>
        <dbReference type="EMBL" id="CAI9559326.1"/>
    </source>
</evidence>
<organism evidence="1 2">
    <name type="scientific">Staurois parvus</name>
    <dbReference type="NCBI Taxonomy" id="386267"/>
    <lineage>
        <taxon>Eukaryota</taxon>
        <taxon>Metazoa</taxon>
        <taxon>Chordata</taxon>
        <taxon>Craniata</taxon>
        <taxon>Vertebrata</taxon>
        <taxon>Euteleostomi</taxon>
        <taxon>Amphibia</taxon>
        <taxon>Batrachia</taxon>
        <taxon>Anura</taxon>
        <taxon>Neobatrachia</taxon>
        <taxon>Ranoidea</taxon>
        <taxon>Ranidae</taxon>
        <taxon>Staurois</taxon>
    </lineage>
</organism>
<reference evidence="1" key="1">
    <citation type="submission" date="2023-05" db="EMBL/GenBank/DDBJ databases">
        <authorList>
            <person name="Stuckert A."/>
        </authorList>
    </citation>
    <scope>NUCLEOTIDE SEQUENCE</scope>
</reference>
<name>A0ABN9CI77_9NEOB</name>
<accession>A0ABN9CI77</accession>
<keyword evidence="2" id="KW-1185">Reference proteome</keyword>
<dbReference type="Proteomes" id="UP001162483">
    <property type="component" value="Unassembled WGS sequence"/>
</dbReference>
<sequence length="49" mass="5655">MVVNVIVHISACSFNVFRVQKKKIEQAAFFLHRTALERSGMHWNAPKTL</sequence>
<evidence type="ECO:0000313" key="2">
    <source>
        <dbReference type="Proteomes" id="UP001162483"/>
    </source>
</evidence>